<comment type="caution">
    <text evidence="1">The sequence shown here is derived from an EMBL/GenBank/DDBJ whole genome shotgun (WGS) entry which is preliminary data.</text>
</comment>
<protein>
    <submittedName>
        <fullName evidence="1">Uncharacterized protein</fullName>
    </submittedName>
</protein>
<evidence type="ECO:0000313" key="1">
    <source>
        <dbReference type="EMBL" id="PZM17096.1"/>
    </source>
</evidence>
<dbReference type="EMBL" id="PCDP01000001">
    <property type="protein sequence ID" value="PZM17096.1"/>
    <property type="molecule type" value="Genomic_DNA"/>
</dbReference>
<dbReference type="InterPro" id="IPR045397">
    <property type="entry name" value="TumE-like"/>
</dbReference>
<name>A0A2W4EVI6_9HYPH</name>
<keyword evidence="2" id="KW-1185">Reference proteome</keyword>
<accession>A0A2W4EVI6</accession>
<dbReference type="Pfam" id="PF20126">
    <property type="entry name" value="TumE"/>
    <property type="match status" value="1"/>
</dbReference>
<proteinExistence type="predicted"/>
<reference evidence="1 2" key="1">
    <citation type="journal article" date="2018" name="Sci. Rep.">
        <title>Rhizobium tumorigenes sp. nov., a novel plant tumorigenic bacterium isolated from cane gall tumors on thornless blackberry.</title>
        <authorList>
            <person name="Kuzmanovi N."/>
            <person name="Smalla K."/>
            <person name="Gronow S."/>
            <person name="PuBawska J."/>
        </authorList>
    </citation>
    <scope>NUCLEOTIDE SEQUENCE [LARGE SCALE GENOMIC DNA]</scope>
    <source>
        <strain evidence="1 2">CCBAU 85046</strain>
    </source>
</reference>
<dbReference type="AlphaFoldDB" id="A0A2W4EVI6"/>
<gene>
    <name evidence="1" type="ORF">CPY51_02345</name>
</gene>
<dbReference type="OrthoDB" id="7451512at2"/>
<dbReference type="RefSeq" id="WP_111158423.1">
    <property type="nucleotide sequence ID" value="NZ_PCDP01000001.1"/>
</dbReference>
<evidence type="ECO:0000313" key="2">
    <source>
        <dbReference type="Proteomes" id="UP000248925"/>
    </source>
</evidence>
<dbReference type="Proteomes" id="UP000248925">
    <property type="component" value="Unassembled WGS sequence"/>
</dbReference>
<organism evidence="1 2">
    <name type="scientific">Rhizobium tubonense</name>
    <dbReference type="NCBI Taxonomy" id="484088"/>
    <lineage>
        <taxon>Bacteria</taxon>
        <taxon>Pseudomonadati</taxon>
        <taxon>Pseudomonadota</taxon>
        <taxon>Alphaproteobacteria</taxon>
        <taxon>Hyphomicrobiales</taxon>
        <taxon>Rhizobiaceae</taxon>
        <taxon>Rhizobium/Agrobacterium group</taxon>
        <taxon>Rhizobium</taxon>
    </lineage>
</organism>
<sequence length="98" mass="11402">MPPATLIISRKNLLASGAIVQIRVWRLPSLDDERPHGLKYSLFYGRPGERIVAYDNEAGKGDHRHYRDVEETYVFTTLERLIKDFERDVRQEIDNEGS</sequence>